<gene>
    <name evidence="3" type="ORF">PX52LOC_02349</name>
</gene>
<dbReference type="KEGG" id="lrs:PX52LOC_02349"/>
<dbReference type="Proteomes" id="UP000324974">
    <property type="component" value="Chromosome"/>
</dbReference>
<feature type="transmembrane region" description="Helical" evidence="1">
    <location>
        <begin position="139"/>
        <end position="161"/>
    </location>
</feature>
<feature type="transmembrane region" description="Helical" evidence="1">
    <location>
        <begin position="25"/>
        <end position="47"/>
    </location>
</feature>
<sequence>MNTDRIRREFPWMKLPGGEFLPRRLFGWLALGVVAFTIYGSFVPFVLRPHYTDHPISSFRWALEQRSNIQSRSDFLANFALGVPLGFCVLAWRLLDRNPNRLNLVGCIVALWPCCVFLAAAVEFGQLYFEGRTTSGSDIIAQSLGSAFGMCVFVVGGQWGIDRVRRQFDHEHYRTPAVALLVMYLGLLALTQTLPLDLSASPPDWLRKFRDGKATLSPFSELGVQNGIPAWRKGQAWLELAAVYLPVGLLLAFVSLTDPRPQPGVLPWVTLFRAAMRVFGIGLLLAVVFESCQFLVMSRSPSTTDVILGGGGVLLGWLLARGMGTGRGLDIEAVLILAQGWLVWLAVAAWLPFDFEAHIGARRFTRMNWLPFESALEKNYLSGLEEILTKTLLSVPFGVIVAAYGSPSAKRGRVAVAVAVAISVGVGLLLEVGQLYLRERVSAPMDVLYAAAGGWLGVAATLKLRQALAPHEPAVAEPMAVEALVK</sequence>
<evidence type="ECO:0000313" key="3">
    <source>
        <dbReference type="EMBL" id="QEL15430.1"/>
    </source>
</evidence>
<evidence type="ECO:0000313" key="4">
    <source>
        <dbReference type="Proteomes" id="UP000324974"/>
    </source>
</evidence>
<feature type="transmembrane region" description="Helical" evidence="1">
    <location>
        <begin position="75"/>
        <end position="95"/>
    </location>
</feature>
<keyword evidence="1" id="KW-0472">Membrane</keyword>
<dbReference type="AlphaFoldDB" id="A0A5C1A9M8"/>
<feature type="transmembrane region" description="Helical" evidence="1">
    <location>
        <begin position="302"/>
        <end position="320"/>
    </location>
</feature>
<dbReference type="EMBL" id="CP042425">
    <property type="protein sequence ID" value="QEL15430.1"/>
    <property type="molecule type" value="Genomic_DNA"/>
</dbReference>
<dbReference type="RefSeq" id="WP_149110248.1">
    <property type="nucleotide sequence ID" value="NZ_CP042425.1"/>
</dbReference>
<feature type="transmembrane region" description="Helical" evidence="1">
    <location>
        <begin position="102"/>
        <end position="127"/>
    </location>
</feature>
<feature type="transmembrane region" description="Helical" evidence="1">
    <location>
        <begin position="236"/>
        <end position="257"/>
    </location>
</feature>
<organism evidence="3 4">
    <name type="scientific">Limnoglobus roseus</name>
    <dbReference type="NCBI Taxonomy" id="2598579"/>
    <lineage>
        <taxon>Bacteria</taxon>
        <taxon>Pseudomonadati</taxon>
        <taxon>Planctomycetota</taxon>
        <taxon>Planctomycetia</taxon>
        <taxon>Gemmatales</taxon>
        <taxon>Gemmataceae</taxon>
        <taxon>Limnoglobus</taxon>
    </lineage>
</organism>
<feature type="domain" description="VanZ-like" evidence="2">
    <location>
        <begin position="30"/>
        <end position="154"/>
    </location>
</feature>
<feature type="domain" description="VanZ-like" evidence="2">
    <location>
        <begin position="182"/>
        <end position="321"/>
    </location>
</feature>
<accession>A0A5C1A9M8</accession>
<keyword evidence="1" id="KW-1133">Transmembrane helix</keyword>
<dbReference type="Pfam" id="PF04892">
    <property type="entry name" value="VanZ"/>
    <property type="match status" value="3"/>
</dbReference>
<protein>
    <submittedName>
        <fullName evidence="3">VanZ family protein</fullName>
    </submittedName>
</protein>
<dbReference type="PANTHER" id="PTHR28008:SF1">
    <property type="entry name" value="DOMAIN PROTEIN, PUTATIVE (AFU_ORTHOLOGUE AFUA_3G10980)-RELATED"/>
    <property type="match status" value="1"/>
</dbReference>
<keyword evidence="1" id="KW-0812">Transmembrane</keyword>
<feature type="transmembrane region" description="Helical" evidence="1">
    <location>
        <begin position="416"/>
        <end position="437"/>
    </location>
</feature>
<proteinExistence type="predicted"/>
<evidence type="ECO:0000256" key="1">
    <source>
        <dbReference type="SAM" id="Phobius"/>
    </source>
</evidence>
<dbReference type="OrthoDB" id="283584at2"/>
<feature type="transmembrane region" description="Helical" evidence="1">
    <location>
        <begin position="278"/>
        <end position="296"/>
    </location>
</feature>
<evidence type="ECO:0000259" key="2">
    <source>
        <dbReference type="Pfam" id="PF04892"/>
    </source>
</evidence>
<keyword evidence="4" id="KW-1185">Reference proteome</keyword>
<dbReference type="InterPro" id="IPR006976">
    <property type="entry name" value="VanZ-like"/>
</dbReference>
<name>A0A5C1A9M8_9BACT</name>
<feature type="transmembrane region" description="Helical" evidence="1">
    <location>
        <begin position="332"/>
        <end position="353"/>
    </location>
</feature>
<feature type="domain" description="VanZ-like" evidence="2">
    <location>
        <begin position="345"/>
        <end position="460"/>
    </location>
</feature>
<feature type="transmembrane region" description="Helical" evidence="1">
    <location>
        <begin position="173"/>
        <end position="194"/>
    </location>
</feature>
<reference evidence="4" key="1">
    <citation type="submission" date="2019-08" db="EMBL/GenBank/DDBJ databases">
        <title>Limnoglobus roseus gen. nov., sp. nov., a novel freshwater planctomycete with a giant genome from the family Gemmataceae.</title>
        <authorList>
            <person name="Kulichevskaya I.S."/>
            <person name="Naumoff D.G."/>
            <person name="Miroshnikov K."/>
            <person name="Ivanova A."/>
            <person name="Philippov D.A."/>
            <person name="Hakobyan A."/>
            <person name="Rijpstra I.C."/>
            <person name="Sinninghe Damste J.S."/>
            <person name="Liesack W."/>
            <person name="Dedysh S.N."/>
        </authorList>
    </citation>
    <scope>NUCLEOTIDE SEQUENCE [LARGE SCALE GENOMIC DNA]</scope>
    <source>
        <strain evidence="4">PX52</strain>
    </source>
</reference>
<dbReference type="PANTHER" id="PTHR28008">
    <property type="entry name" value="DOMAIN PROTEIN, PUTATIVE (AFU_ORTHOLOGUE AFUA_3G10980)-RELATED"/>
    <property type="match status" value="1"/>
</dbReference>